<name>A0ABW4EFV3_9RHOB</name>
<evidence type="ECO:0000256" key="1">
    <source>
        <dbReference type="SAM" id="MobiDB-lite"/>
    </source>
</evidence>
<accession>A0ABW4EFV3</accession>
<comment type="caution">
    <text evidence="3">The sequence shown here is derived from an EMBL/GenBank/DDBJ whole genome shotgun (WGS) entry which is preliminary data.</text>
</comment>
<proteinExistence type="predicted"/>
<sequence>MKKILIPIVMLSLGSGCALFTEQPERSERPDAQAPQDEVRPVARPGPASRPPSGARTADALDTTTDEERQAASAPAASGARDLGVTVASLGDPARSGFWLETPLVSAPAKGRVEFEGQSAQVDLIPIEGPESGGSRISLSAMRLIGAPLTGLPEVRVSVEG</sequence>
<feature type="chain" id="PRO_5046754575" description="D-galactarate dehydratase" evidence="2">
    <location>
        <begin position="21"/>
        <end position="161"/>
    </location>
</feature>
<protein>
    <recommendedName>
        <fullName evidence="5">D-galactarate dehydratase</fullName>
    </recommendedName>
</protein>
<evidence type="ECO:0000313" key="4">
    <source>
        <dbReference type="Proteomes" id="UP001597186"/>
    </source>
</evidence>
<feature type="compositionally biased region" description="Basic and acidic residues" evidence="1">
    <location>
        <begin position="23"/>
        <end position="41"/>
    </location>
</feature>
<feature type="signal peptide" evidence="2">
    <location>
        <begin position="1"/>
        <end position="20"/>
    </location>
</feature>
<organism evidence="3 4">
    <name type="scientific">Lacimonas salitolerans</name>
    <dbReference type="NCBI Taxonomy" id="1323750"/>
    <lineage>
        <taxon>Bacteria</taxon>
        <taxon>Pseudomonadati</taxon>
        <taxon>Pseudomonadota</taxon>
        <taxon>Alphaproteobacteria</taxon>
        <taxon>Rhodobacterales</taxon>
        <taxon>Paracoccaceae</taxon>
        <taxon>Lacimonas</taxon>
    </lineage>
</organism>
<dbReference type="EMBL" id="JBHUDD010000043">
    <property type="protein sequence ID" value="MFD1509033.1"/>
    <property type="molecule type" value="Genomic_DNA"/>
</dbReference>
<keyword evidence="2" id="KW-0732">Signal</keyword>
<dbReference type="PROSITE" id="PS51257">
    <property type="entry name" value="PROKAR_LIPOPROTEIN"/>
    <property type="match status" value="1"/>
</dbReference>
<keyword evidence="4" id="KW-1185">Reference proteome</keyword>
<reference evidence="4" key="1">
    <citation type="journal article" date="2019" name="Int. J. Syst. Evol. Microbiol.">
        <title>The Global Catalogue of Microorganisms (GCM) 10K type strain sequencing project: providing services to taxonomists for standard genome sequencing and annotation.</title>
        <authorList>
            <consortium name="The Broad Institute Genomics Platform"/>
            <consortium name="The Broad Institute Genome Sequencing Center for Infectious Disease"/>
            <person name="Wu L."/>
            <person name="Ma J."/>
        </authorList>
    </citation>
    <scope>NUCLEOTIDE SEQUENCE [LARGE SCALE GENOMIC DNA]</scope>
    <source>
        <strain evidence="4">CGMCC 1.12477</strain>
    </source>
</reference>
<evidence type="ECO:0000313" key="3">
    <source>
        <dbReference type="EMBL" id="MFD1509033.1"/>
    </source>
</evidence>
<gene>
    <name evidence="3" type="ORF">ACFTOW_06430</name>
</gene>
<evidence type="ECO:0008006" key="5">
    <source>
        <dbReference type="Google" id="ProtNLM"/>
    </source>
</evidence>
<dbReference type="Proteomes" id="UP001597186">
    <property type="component" value="Unassembled WGS sequence"/>
</dbReference>
<feature type="compositionally biased region" description="Low complexity" evidence="1">
    <location>
        <begin position="71"/>
        <end position="80"/>
    </location>
</feature>
<dbReference type="RefSeq" id="WP_379914235.1">
    <property type="nucleotide sequence ID" value="NZ_JBHUDD010000043.1"/>
</dbReference>
<evidence type="ECO:0000256" key="2">
    <source>
        <dbReference type="SAM" id="SignalP"/>
    </source>
</evidence>
<feature type="region of interest" description="Disordered" evidence="1">
    <location>
        <begin position="21"/>
        <end position="82"/>
    </location>
</feature>